<dbReference type="AlphaFoldDB" id="A0A9J5Y033"/>
<proteinExistence type="predicted"/>
<name>A0A9J5Y033_SOLCO</name>
<evidence type="ECO:0000313" key="3">
    <source>
        <dbReference type="Proteomes" id="UP000824120"/>
    </source>
</evidence>
<sequence>MELAMPKLGLRILLSSSIHNVIARNPPVEEWLKIPLLSFLCFRQSRKNSNLTMIFPCDKSIAAVQAPEVKKETTEIRNVSNFVPVFSYSLLTPKLTDNFVSEVKPFTPSSGILSSASQWSIVRLCKALRLARLVGSSLRFLKEEITKLPKSHIASFLKDGNLILVGNPESTSISTSSTYSTSADPQHNFRLSRQGRSPKGGSSILSVLGLQWKRRKIPPRVLAARGTPPHFFTISIPIATRLGFLSSWCPNARCMSNNQQSCWDRFDNSYGCSVPIIDPTFSRRVVVRTEAPLAPTFKIALKLAHFY</sequence>
<gene>
    <name evidence="2" type="ORF">H5410_042960</name>
</gene>
<keyword evidence="3" id="KW-1185">Reference proteome</keyword>
<dbReference type="EMBL" id="JACXVP010000008">
    <property type="protein sequence ID" value="KAG5592446.1"/>
    <property type="molecule type" value="Genomic_DNA"/>
</dbReference>
<organism evidence="2 3">
    <name type="scientific">Solanum commersonii</name>
    <name type="common">Commerson's wild potato</name>
    <name type="synonym">Commerson's nightshade</name>
    <dbReference type="NCBI Taxonomy" id="4109"/>
    <lineage>
        <taxon>Eukaryota</taxon>
        <taxon>Viridiplantae</taxon>
        <taxon>Streptophyta</taxon>
        <taxon>Embryophyta</taxon>
        <taxon>Tracheophyta</taxon>
        <taxon>Spermatophyta</taxon>
        <taxon>Magnoliopsida</taxon>
        <taxon>eudicotyledons</taxon>
        <taxon>Gunneridae</taxon>
        <taxon>Pentapetalae</taxon>
        <taxon>asterids</taxon>
        <taxon>lamiids</taxon>
        <taxon>Solanales</taxon>
        <taxon>Solanaceae</taxon>
        <taxon>Solanoideae</taxon>
        <taxon>Solaneae</taxon>
        <taxon>Solanum</taxon>
    </lineage>
</organism>
<protein>
    <submittedName>
        <fullName evidence="2">Uncharacterized protein</fullName>
    </submittedName>
</protein>
<reference evidence="2 3" key="1">
    <citation type="submission" date="2020-09" db="EMBL/GenBank/DDBJ databases">
        <title>De no assembly of potato wild relative species, Solanum commersonii.</title>
        <authorList>
            <person name="Cho K."/>
        </authorList>
    </citation>
    <scope>NUCLEOTIDE SEQUENCE [LARGE SCALE GENOMIC DNA]</scope>
    <source>
        <strain evidence="2">LZ3.2</strain>
        <tissue evidence="2">Leaf</tissue>
    </source>
</reference>
<feature type="region of interest" description="Disordered" evidence="1">
    <location>
        <begin position="175"/>
        <end position="200"/>
    </location>
</feature>
<dbReference type="Proteomes" id="UP000824120">
    <property type="component" value="Chromosome 8"/>
</dbReference>
<evidence type="ECO:0000256" key="1">
    <source>
        <dbReference type="SAM" id="MobiDB-lite"/>
    </source>
</evidence>
<feature type="compositionally biased region" description="Polar residues" evidence="1">
    <location>
        <begin position="183"/>
        <end position="195"/>
    </location>
</feature>
<comment type="caution">
    <text evidence="2">The sequence shown here is derived from an EMBL/GenBank/DDBJ whole genome shotgun (WGS) entry which is preliminary data.</text>
</comment>
<accession>A0A9J5Y033</accession>
<evidence type="ECO:0000313" key="2">
    <source>
        <dbReference type="EMBL" id="KAG5592446.1"/>
    </source>
</evidence>